<feature type="binding site" evidence="3">
    <location>
        <begin position="89"/>
        <end position="92"/>
    </location>
    <ligand>
        <name>5-phospho-alpha-D-ribose 1-diphosphate</name>
        <dbReference type="ChEBI" id="CHEBI:58017"/>
    </ligand>
</feature>
<feature type="binding site" evidence="3">
    <location>
        <position position="91"/>
    </location>
    <ligand>
        <name>Mg(2+)</name>
        <dbReference type="ChEBI" id="CHEBI:18420"/>
        <label>1</label>
    </ligand>
</feature>
<dbReference type="Proteomes" id="UP000184509">
    <property type="component" value="Unassembled WGS sequence"/>
</dbReference>
<keyword evidence="3" id="KW-0460">Magnesium</keyword>
<dbReference type="OrthoDB" id="9806430at2"/>
<keyword evidence="3" id="KW-0057">Aromatic amino acid biosynthesis</keyword>
<dbReference type="PANTHER" id="PTHR43285">
    <property type="entry name" value="ANTHRANILATE PHOSPHORIBOSYLTRANSFERASE"/>
    <property type="match status" value="1"/>
</dbReference>
<feature type="domain" description="Glycosyl transferase family 3 N-terminal" evidence="5">
    <location>
        <begin position="2"/>
        <end position="62"/>
    </location>
</feature>
<keyword evidence="2 3" id="KW-0808">Transferase</keyword>
<dbReference type="GO" id="GO:0000287">
    <property type="term" value="F:magnesium ion binding"/>
    <property type="evidence" value="ECO:0007669"/>
    <property type="project" value="UniProtKB-UniRule"/>
</dbReference>
<dbReference type="SUPFAM" id="SSF47648">
    <property type="entry name" value="Nucleoside phosphorylase/phosphoribosyltransferase N-terminal domain"/>
    <property type="match status" value="1"/>
</dbReference>
<dbReference type="HAMAP" id="MF_00211">
    <property type="entry name" value="TrpD"/>
    <property type="match status" value="1"/>
</dbReference>
<evidence type="ECO:0000313" key="7">
    <source>
        <dbReference type="Proteomes" id="UP000184509"/>
    </source>
</evidence>
<comment type="similarity">
    <text evidence="3">Belongs to the anthranilate phosphoribosyltransferase family.</text>
</comment>
<dbReference type="GO" id="GO:0004048">
    <property type="term" value="F:anthranilate phosphoribosyltransferase activity"/>
    <property type="evidence" value="ECO:0007669"/>
    <property type="project" value="UniProtKB-UniRule"/>
</dbReference>
<keyword evidence="1 3" id="KW-0328">Glycosyltransferase</keyword>
<dbReference type="InterPro" id="IPR000312">
    <property type="entry name" value="Glycosyl_Trfase_fam3"/>
</dbReference>
<comment type="catalytic activity">
    <reaction evidence="3">
        <text>N-(5-phospho-beta-D-ribosyl)anthranilate + diphosphate = 5-phospho-alpha-D-ribose 1-diphosphate + anthranilate</text>
        <dbReference type="Rhea" id="RHEA:11768"/>
        <dbReference type="ChEBI" id="CHEBI:16567"/>
        <dbReference type="ChEBI" id="CHEBI:18277"/>
        <dbReference type="ChEBI" id="CHEBI:33019"/>
        <dbReference type="ChEBI" id="CHEBI:58017"/>
        <dbReference type="EC" id="2.4.2.18"/>
    </reaction>
</comment>
<dbReference type="Pfam" id="PF00591">
    <property type="entry name" value="Glycos_transf_3"/>
    <property type="match status" value="1"/>
</dbReference>
<protein>
    <recommendedName>
        <fullName evidence="3">Anthranilate phosphoribosyltransferase</fullName>
        <ecNumber evidence="3">2.4.2.18</ecNumber>
    </recommendedName>
</protein>
<feature type="binding site" evidence="3">
    <location>
        <position position="110"/>
    </location>
    <ligand>
        <name>anthranilate</name>
        <dbReference type="ChEBI" id="CHEBI:16567"/>
        <label>1</label>
    </ligand>
</feature>
<feature type="binding site" evidence="3">
    <location>
        <position position="79"/>
    </location>
    <ligand>
        <name>5-phospho-alpha-D-ribose 1-diphosphate</name>
        <dbReference type="ChEBI" id="CHEBI:58017"/>
    </ligand>
</feature>
<feature type="binding site" evidence="3">
    <location>
        <begin position="107"/>
        <end position="115"/>
    </location>
    <ligand>
        <name>5-phospho-alpha-D-ribose 1-diphosphate</name>
        <dbReference type="ChEBI" id="CHEBI:58017"/>
    </ligand>
</feature>
<feature type="binding site" evidence="3">
    <location>
        <position position="79"/>
    </location>
    <ligand>
        <name>anthranilate</name>
        <dbReference type="ChEBI" id="CHEBI:16567"/>
        <label>1</label>
    </ligand>
</feature>
<feature type="binding site" evidence="3">
    <location>
        <position position="224"/>
    </location>
    <ligand>
        <name>Mg(2+)</name>
        <dbReference type="ChEBI" id="CHEBI:18420"/>
        <label>2</label>
    </ligand>
</feature>
<dbReference type="InterPro" id="IPR035902">
    <property type="entry name" value="Nuc_phospho_transferase"/>
</dbReference>
<dbReference type="NCBIfam" id="TIGR01245">
    <property type="entry name" value="trpD"/>
    <property type="match status" value="1"/>
</dbReference>
<dbReference type="STRING" id="1297750.SAMN05444405_10872"/>
<dbReference type="Gene3D" id="1.20.970.10">
    <property type="entry name" value="Transferase, Pyrimidine Nucleoside Phosphorylase, Chain C"/>
    <property type="match status" value="1"/>
</dbReference>
<dbReference type="EC" id="2.4.2.18" evidence="3"/>
<comment type="pathway">
    <text evidence="3">Amino-acid biosynthesis; L-tryptophan biosynthesis; L-tryptophan from chorismate: step 2/5.</text>
</comment>
<evidence type="ECO:0000256" key="2">
    <source>
        <dbReference type="ARBA" id="ARBA00022679"/>
    </source>
</evidence>
<dbReference type="RefSeq" id="WP_073401334.1">
    <property type="nucleotide sequence ID" value="NZ_FQTV01000008.1"/>
</dbReference>
<keyword evidence="3" id="KW-0822">Tryptophan biosynthesis</keyword>
<keyword evidence="3" id="KW-0479">Metal-binding</keyword>
<dbReference type="GO" id="GO:0005829">
    <property type="term" value="C:cytosol"/>
    <property type="evidence" value="ECO:0007669"/>
    <property type="project" value="TreeGrafter"/>
</dbReference>
<keyword evidence="3" id="KW-0028">Amino-acid biosynthesis</keyword>
<evidence type="ECO:0000256" key="3">
    <source>
        <dbReference type="HAMAP-Rule" id="MF_00211"/>
    </source>
</evidence>
<reference evidence="6 7" key="1">
    <citation type="submission" date="2016-11" db="EMBL/GenBank/DDBJ databases">
        <authorList>
            <person name="Jaros S."/>
            <person name="Januszkiewicz K."/>
            <person name="Wedrychowicz H."/>
        </authorList>
    </citation>
    <scope>NUCLEOTIDE SEQUENCE [LARGE SCALE GENOMIC DNA]</scope>
    <source>
        <strain evidence="6 7">DSM 26991</strain>
    </source>
</reference>
<comment type="caution">
    <text evidence="3">Lacks conserved residue(s) required for the propagation of feature annotation.</text>
</comment>
<dbReference type="InterPro" id="IPR036320">
    <property type="entry name" value="Glycosyl_Trfase_fam3_N_dom_sf"/>
</dbReference>
<comment type="function">
    <text evidence="3">Catalyzes the transfer of the phosphoribosyl group of 5-phosphorylribose-1-pyrophosphate (PRPP) to anthranilate to yield N-(5'-phosphoribosyl)-anthranilate (PRA).</text>
</comment>
<gene>
    <name evidence="3" type="primary">trpD</name>
    <name evidence="6" type="ORF">SAMN05444405_10872</name>
</gene>
<dbReference type="Gene3D" id="3.40.1030.10">
    <property type="entry name" value="Nucleoside phosphorylase/phosphoribosyltransferase catalytic domain"/>
    <property type="match status" value="1"/>
</dbReference>
<feature type="domain" description="Glycosyl transferase family 3" evidence="4">
    <location>
        <begin position="73"/>
        <end position="320"/>
    </location>
</feature>
<keyword evidence="7" id="KW-1185">Reference proteome</keyword>
<comment type="cofactor">
    <cofactor evidence="3">
        <name>Mg(2+)</name>
        <dbReference type="ChEBI" id="CHEBI:18420"/>
    </cofactor>
    <text evidence="3">Binds 2 magnesium ions per monomer.</text>
</comment>
<organism evidence="6 7">
    <name type="scientific">Bacteroides luti</name>
    <dbReference type="NCBI Taxonomy" id="1297750"/>
    <lineage>
        <taxon>Bacteria</taxon>
        <taxon>Pseudomonadati</taxon>
        <taxon>Bacteroidota</taxon>
        <taxon>Bacteroidia</taxon>
        <taxon>Bacteroidales</taxon>
        <taxon>Bacteroidaceae</taxon>
        <taxon>Bacteroides</taxon>
    </lineage>
</organism>
<evidence type="ECO:0000259" key="5">
    <source>
        <dbReference type="Pfam" id="PF02885"/>
    </source>
</evidence>
<dbReference type="SUPFAM" id="SSF52418">
    <property type="entry name" value="Nucleoside phosphorylase/phosphoribosyltransferase catalytic domain"/>
    <property type="match status" value="1"/>
</dbReference>
<evidence type="ECO:0000313" key="6">
    <source>
        <dbReference type="EMBL" id="SHF40361.1"/>
    </source>
</evidence>
<proteinExistence type="inferred from homology"/>
<evidence type="ECO:0000259" key="4">
    <source>
        <dbReference type="Pfam" id="PF00591"/>
    </source>
</evidence>
<name>A0A1M5BCR0_9BACE</name>
<dbReference type="InterPro" id="IPR017459">
    <property type="entry name" value="Glycosyl_Trfase_fam3_N_dom"/>
</dbReference>
<feature type="binding site" evidence="3">
    <location>
        <begin position="82"/>
        <end position="83"/>
    </location>
    <ligand>
        <name>5-phospho-alpha-D-ribose 1-diphosphate</name>
        <dbReference type="ChEBI" id="CHEBI:58017"/>
    </ligand>
</feature>
<dbReference type="Pfam" id="PF02885">
    <property type="entry name" value="Glycos_trans_3N"/>
    <property type="match status" value="1"/>
</dbReference>
<dbReference type="UniPathway" id="UPA00035">
    <property type="reaction ID" value="UER00041"/>
</dbReference>
<evidence type="ECO:0000256" key="1">
    <source>
        <dbReference type="ARBA" id="ARBA00022676"/>
    </source>
</evidence>
<dbReference type="PANTHER" id="PTHR43285:SF2">
    <property type="entry name" value="ANTHRANILATE PHOSPHORIBOSYLTRANSFERASE"/>
    <property type="match status" value="1"/>
</dbReference>
<feature type="binding site" evidence="3">
    <location>
        <position position="119"/>
    </location>
    <ligand>
        <name>5-phospho-alpha-D-ribose 1-diphosphate</name>
        <dbReference type="ChEBI" id="CHEBI:58017"/>
    </ligand>
</feature>
<dbReference type="EMBL" id="FQTV01000008">
    <property type="protein sequence ID" value="SHF40361.1"/>
    <property type="molecule type" value="Genomic_DNA"/>
</dbReference>
<accession>A0A1M5BCR0</accession>
<sequence length="331" mass="36558">MKNILYKLFEHQYLSREEAKEVLQNISLGKYNDSQVASLITVFMMRNISVDEMLGFKEAILDMRVEVDLSEYKPVDIVGTGGDGKNTFNISTTACFILAGAGFNVVKHGNYGATSVSGASNVMEQHGVKFTADVNKLRESMDKCNIAYLHAPLFSPAMKAVAPIRKNLGVRTFFNMLGPLVNPVMPTYQLLGVYNLPLMRLYSYAYQESGSKFAVVHSLDGYDEISLTSDFKVVDSTSEKIYTPESFGFKRCTEADLYGGDTPEEAAQIFDNVLNNKATDAQKNCVIVNAAFAIQVICPEKSIEECIATARESLESGKAMAKLKQFVELNS</sequence>
<feature type="binding site" evidence="3">
    <location>
        <position position="223"/>
    </location>
    <ligand>
        <name>Mg(2+)</name>
        <dbReference type="ChEBI" id="CHEBI:18420"/>
        <label>2</label>
    </ligand>
</feature>
<feature type="binding site" evidence="3">
    <location>
        <position position="87"/>
    </location>
    <ligand>
        <name>5-phospho-alpha-D-ribose 1-diphosphate</name>
        <dbReference type="ChEBI" id="CHEBI:58017"/>
    </ligand>
</feature>
<dbReference type="InterPro" id="IPR005940">
    <property type="entry name" value="Anthranilate_Pribosyl_Tfrase"/>
</dbReference>
<feature type="binding site" evidence="3">
    <location>
        <position position="224"/>
    </location>
    <ligand>
        <name>Mg(2+)</name>
        <dbReference type="ChEBI" id="CHEBI:18420"/>
        <label>1</label>
    </ligand>
</feature>
<feature type="binding site" evidence="3">
    <location>
        <position position="165"/>
    </location>
    <ligand>
        <name>anthranilate</name>
        <dbReference type="ChEBI" id="CHEBI:16567"/>
        <label>2</label>
    </ligand>
</feature>
<comment type="subunit">
    <text evidence="3">Homodimer.</text>
</comment>
<dbReference type="GO" id="GO:0000162">
    <property type="term" value="P:L-tryptophan biosynthetic process"/>
    <property type="evidence" value="ECO:0007669"/>
    <property type="project" value="UniProtKB-UniRule"/>
</dbReference>
<dbReference type="AlphaFoldDB" id="A0A1M5BCR0"/>